<feature type="region of interest" description="Disordered" evidence="2">
    <location>
        <begin position="849"/>
        <end position="876"/>
    </location>
</feature>
<organism evidence="5 6">
    <name type="scientific">Pleurostoma richardsiae</name>
    <dbReference type="NCBI Taxonomy" id="41990"/>
    <lineage>
        <taxon>Eukaryota</taxon>
        <taxon>Fungi</taxon>
        <taxon>Dikarya</taxon>
        <taxon>Ascomycota</taxon>
        <taxon>Pezizomycotina</taxon>
        <taxon>Sordariomycetes</taxon>
        <taxon>Sordariomycetidae</taxon>
        <taxon>Calosphaeriales</taxon>
        <taxon>Pleurostomataceae</taxon>
        <taxon>Pleurostoma</taxon>
    </lineage>
</organism>
<dbReference type="SUPFAM" id="SSF48403">
    <property type="entry name" value="Ankyrin repeat"/>
    <property type="match status" value="1"/>
</dbReference>
<feature type="region of interest" description="Disordered" evidence="2">
    <location>
        <begin position="638"/>
        <end position="671"/>
    </location>
</feature>
<feature type="repeat" description="ANK" evidence="1">
    <location>
        <begin position="1003"/>
        <end position="1035"/>
    </location>
</feature>
<evidence type="ECO:0000313" key="6">
    <source>
        <dbReference type="Proteomes" id="UP001174694"/>
    </source>
</evidence>
<dbReference type="InterPro" id="IPR010730">
    <property type="entry name" value="HET"/>
</dbReference>
<dbReference type="InterPro" id="IPR036770">
    <property type="entry name" value="Ankyrin_rpt-contain_sf"/>
</dbReference>
<feature type="repeat" description="ANK" evidence="1">
    <location>
        <begin position="748"/>
        <end position="780"/>
    </location>
</feature>
<keyword evidence="1" id="KW-0040">ANK repeat</keyword>
<evidence type="ECO:0000259" key="4">
    <source>
        <dbReference type="Pfam" id="PF26640"/>
    </source>
</evidence>
<dbReference type="AlphaFoldDB" id="A0AA38VK86"/>
<evidence type="ECO:0000313" key="5">
    <source>
        <dbReference type="EMBL" id="KAJ9148904.1"/>
    </source>
</evidence>
<dbReference type="SMART" id="SM00248">
    <property type="entry name" value="ANK"/>
    <property type="match status" value="7"/>
</dbReference>
<dbReference type="Pfam" id="PF12796">
    <property type="entry name" value="Ank_2"/>
    <property type="match status" value="3"/>
</dbReference>
<accession>A0AA38VK86</accession>
<dbReference type="Pfam" id="PF06985">
    <property type="entry name" value="HET"/>
    <property type="match status" value="1"/>
</dbReference>
<dbReference type="PRINTS" id="PR01415">
    <property type="entry name" value="ANKYRIN"/>
</dbReference>
<sequence length="1123" mass="124418">MRLLDTSTLRLVNKHEGDIPAYAILSHTWGGDDEEVTFQDIQEASTRRFGQLSALFGHHAALQKAGFAKIRDSARLAESQGYQFIWIDTCCIDKTSSAELSEAINSMFRWYREAAVCYAFLDDVDDGLQNPFRAPAKEANAAGAGVDHEERDLVQSIRSSRWFTRGWTLQELIAPSNVYFYSRSWNLLGSRLGDDMSGPLSPVARFPELLSEITGIDSDVLAGFVVLEDLSVANRMKWAARRQTTRPEDIAYCLMGIFNVNMPLLYGEGHRAFMRLQEEILKVTDDQSIFAWRCPENDMLRYQLVGLLAPKPAYFEDFGDIEPLPPDPSRSSAPSTTTNAGLHVQLYLKKRDGLQRLRAPLHEQEDNESRDEYYAILQCSPQMISEDTGMFYHRLAIRLIALGGDQHARLNPERVFWIRSDQASITDEEGGNRYIYVKQLPAYGLPDIMVHRGDSSGDVDAPSSSLIAVYPRWRWNPQTRTLKPETSSHNSILGIFRYDMRSRSSPGAFLVDIFVGLFPAQQGLVSWRCWCFQQPILPDSTTGPDPLTFNPRIGVRFSDRHAHQGIVASVRTVRLHNRTYVSLEVAELHELVGTEESVESTPEIHELDAEEGNSTVASLAVIAGNPIIEDTWQLSLGLSDGTASEPNPPRVRTSPRRNTGGGHEAPDREPFRQVLERAARSDLAIENAGITEADMFERYFSVLLVRACARNDTSAATILVDSPLSTALVEVKTFIKAEKVEPWHKIFDGFRPLHWASALGHVETVRLLIDHGADPTSITNSGLSTVHLATMSGRPEVLNHLLDVTSHLWPWWYSTHHRAEKPALLAASYVLSDDAEAILSRLMFDDQAPDERENSLHEMSENEAKDETSENGAEDELGSDAKYEAYTALEEGAPGLALNKLRETPLHRAAAMNNINAARCILSRAADSLLSSRDSFGRTPLWHAAAAGAVEIVNLLLDHRADPDTPDQVGRTPLHVACRMGYGEVVEELLRAGAKVDAVTHDPGLTACHFAALGDHADVLQILLQHGADADRCEGLGASKVTLAPLHIAAANGFLECVRVLVEAGCDTEAKSNHRILVSSAHPTGVFVSRFIDLRPVELAILGSHNIVARYLDTPESLSISLF</sequence>
<evidence type="ECO:0000256" key="2">
    <source>
        <dbReference type="SAM" id="MobiDB-lite"/>
    </source>
</evidence>
<dbReference type="InterPro" id="IPR002110">
    <property type="entry name" value="Ankyrin_rpt"/>
</dbReference>
<feature type="domain" description="DUF8212" evidence="4">
    <location>
        <begin position="271"/>
        <end position="293"/>
    </location>
</feature>
<feature type="compositionally biased region" description="Basic and acidic residues" evidence="2">
    <location>
        <begin position="849"/>
        <end position="868"/>
    </location>
</feature>
<name>A0AA38VK86_9PEZI</name>
<feature type="repeat" description="ANK" evidence="1">
    <location>
        <begin position="969"/>
        <end position="1001"/>
    </location>
</feature>
<feature type="domain" description="Heterokaryon incompatibility" evidence="3">
    <location>
        <begin position="22"/>
        <end position="171"/>
    </location>
</feature>
<dbReference type="EMBL" id="JANBVO010000011">
    <property type="protein sequence ID" value="KAJ9148904.1"/>
    <property type="molecule type" value="Genomic_DNA"/>
</dbReference>
<proteinExistence type="predicted"/>
<keyword evidence="6" id="KW-1185">Reference proteome</keyword>
<feature type="repeat" description="ANK" evidence="1">
    <location>
        <begin position="936"/>
        <end position="968"/>
    </location>
</feature>
<gene>
    <name evidence="5" type="ORF">NKR23_g4540</name>
</gene>
<feature type="repeat" description="ANK" evidence="1">
    <location>
        <begin position="1041"/>
        <end position="1073"/>
    </location>
</feature>
<dbReference type="Pfam" id="PF26640">
    <property type="entry name" value="DUF8212"/>
    <property type="match status" value="1"/>
</dbReference>
<dbReference type="Proteomes" id="UP001174694">
    <property type="component" value="Unassembled WGS sequence"/>
</dbReference>
<dbReference type="PANTHER" id="PTHR10622:SF10">
    <property type="entry name" value="HET DOMAIN-CONTAINING PROTEIN"/>
    <property type="match status" value="1"/>
</dbReference>
<reference evidence="5" key="1">
    <citation type="submission" date="2022-07" db="EMBL/GenBank/DDBJ databases">
        <title>Fungi with potential for degradation of polypropylene.</title>
        <authorList>
            <person name="Gostincar C."/>
        </authorList>
    </citation>
    <scope>NUCLEOTIDE SEQUENCE</scope>
    <source>
        <strain evidence="5">EXF-13308</strain>
    </source>
</reference>
<dbReference type="InterPro" id="IPR058525">
    <property type="entry name" value="DUF8212"/>
</dbReference>
<protein>
    <submittedName>
        <fullName evidence="5">Ankyrin</fullName>
    </submittedName>
</protein>
<dbReference type="PROSITE" id="PS50297">
    <property type="entry name" value="ANK_REP_REGION"/>
    <property type="match status" value="5"/>
</dbReference>
<dbReference type="PROSITE" id="PS50088">
    <property type="entry name" value="ANK_REPEAT"/>
    <property type="match status" value="5"/>
</dbReference>
<evidence type="ECO:0000256" key="1">
    <source>
        <dbReference type="PROSITE-ProRule" id="PRU00023"/>
    </source>
</evidence>
<dbReference type="Gene3D" id="1.25.40.20">
    <property type="entry name" value="Ankyrin repeat-containing domain"/>
    <property type="match status" value="3"/>
</dbReference>
<comment type="caution">
    <text evidence="5">The sequence shown here is derived from an EMBL/GenBank/DDBJ whole genome shotgun (WGS) entry which is preliminary data.</text>
</comment>
<dbReference type="PANTHER" id="PTHR10622">
    <property type="entry name" value="HET DOMAIN-CONTAINING PROTEIN"/>
    <property type="match status" value="1"/>
</dbReference>
<evidence type="ECO:0000259" key="3">
    <source>
        <dbReference type="Pfam" id="PF06985"/>
    </source>
</evidence>